<comment type="subunit">
    <text evidence="3 15">Tetramer of two alpha and two beta subunits.</text>
</comment>
<feature type="binding site" evidence="15">
    <location>
        <position position="486"/>
    </location>
    <ligand>
        <name>Mg(2+)</name>
        <dbReference type="ChEBI" id="CHEBI:18420"/>
        <note>shared with alpha subunit</note>
    </ligand>
</feature>
<dbReference type="InterPro" id="IPR033714">
    <property type="entry name" value="tRNA_bind_bactPheRS"/>
</dbReference>
<dbReference type="STRING" id="52.CMC5_061680"/>
<dbReference type="SUPFAM" id="SSF54991">
    <property type="entry name" value="Anticodon-binding domain of PheRS"/>
    <property type="match status" value="1"/>
</dbReference>
<dbReference type="Pfam" id="PF17759">
    <property type="entry name" value="tRNA_synthFbeta"/>
    <property type="match status" value="1"/>
</dbReference>
<evidence type="ECO:0000259" key="19">
    <source>
        <dbReference type="PROSITE" id="PS51483"/>
    </source>
</evidence>
<dbReference type="SUPFAM" id="SSF55681">
    <property type="entry name" value="Class II aaRS and biotin synthetases"/>
    <property type="match status" value="1"/>
</dbReference>
<feature type="domain" description="TRNA-binding" evidence="17">
    <location>
        <begin position="40"/>
        <end position="158"/>
    </location>
</feature>
<dbReference type="OrthoDB" id="9805455at2"/>
<evidence type="ECO:0000259" key="17">
    <source>
        <dbReference type="PROSITE" id="PS50886"/>
    </source>
</evidence>
<evidence type="ECO:0000256" key="15">
    <source>
        <dbReference type="HAMAP-Rule" id="MF_00283"/>
    </source>
</evidence>
<evidence type="ECO:0000313" key="21">
    <source>
        <dbReference type="Proteomes" id="UP000067626"/>
    </source>
</evidence>
<dbReference type="InterPro" id="IPR045060">
    <property type="entry name" value="Phe-tRNA-ligase_IIc_bsu"/>
</dbReference>
<dbReference type="PATRIC" id="fig|52.7.peg.6780"/>
<dbReference type="Gene3D" id="3.30.56.10">
    <property type="match status" value="2"/>
</dbReference>
<evidence type="ECO:0000256" key="7">
    <source>
        <dbReference type="ARBA" id="ARBA00022723"/>
    </source>
</evidence>
<keyword evidence="9 15" id="KW-0067">ATP-binding</keyword>
<dbReference type="InterPro" id="IPR005121">
    <property type="entry name" value="Fdx_antiC-bd"/>
</dbReference>
<dbReference type="SMART" id="SM00873">
    <property type="entry name" value="B3_4"/>
    <property type="match status" value="1"/>
</dbReference>
<dbReference type="Gene3D" id="3.50.40.10">
    <property type="entry name" value="Phenylalanyl-trna Synthetase, Chain B, domain 3"/>
    <property type="match status" value="1"/>
</dbReference>
<dbReference type="InterPro" id="IPR004532">
    <property type="entry name" value="Phe-tRNA-ligase_IIc_bsu_bact"/>
</dbReference>
<dbReference type="InterPro" id="IPR012340">
    <property type="entry name" value="NA-bd_OB-fold"/>
</dbReference>
<evidence type="ECO:0000259" key="18">
    <source>
        <dbReference type="PROSITE" id="PS51447"/>
    </source>
</evidence>
<dbReference type="AlphaFoldDB" id="A0A0K1EMA6"/>
<evidence type="ECO:0000256" key="13">
    <source>
        <dbReference type="ARBA" id="ARBA00023146"/>
    </source>
</evidence>
<dbReference type="SUPFAM" id="SSF56037">
    <property type="entry name" value="PheT/TilS domain"/>
    <property type="match status" value="1"/>
</dbReference>
<keyword evidence="12 15" id="KW-0648">Protein biosynthesis</keyword>
<organism evidence="20 21">
    <name type="scientific">Chondromyces crocatus</name>
    <dbReference type="NCBI Taxonomy" id="52"/>
    <lineage>
        <taxon>Bacteria</taxon>
        <taxon>Pseudomonadati</taxon>
        <taxon>Myxococcota</taxon>
        <taxon>Polyangia</taxon>
        <taxon>Polyangiales</taxon>
        <taxon>Polyangiaceae</taxon>
        <taxon>Chondromyces</taxon>
    </lineage>
</organism>
<comment type="similarity">
    <text evidence="2 15">Belongs to the phenylalanyl-tRNA synthetase beta subunit family. Type 1 subfamily.</text>
</comment>
<keyword evidence="8 15" id="KW-0547">Nucleotide-binding</keyword>
<feature type="domain" description="FDX-ACB" evidence="18">
    <location>
        <begin position="727"/>
        <end position="828"/>
    </location>
</feature>
<comment type="catalytic activity">
    <reaction evidence="14 15">
        <text>tRNA(Phe) + L-phenylalanine + ATP = L-phenylalanyl-tRNA(Phe) + AMP + diphosphate + H(+)</text>
        <dbReference type="Rhea" id="RHEA:19413"/>
        <dbReference type="Rhea" id="RHEA-COMP:9668"/>
        <dbReference type="Rhea" id="RHEA-COMP:9699"/>
        <dbReference type="ChEBI" id="CHEBI:15378"/>
        <dbReference type="ChEBI" id="CHEBI:30616"/>
        <dbReference type="ChEBI" id="CHEBI:33019"/>
        <dbReference type="ChEBI" id="CHEBI:58095"/>
        <dbReference type="ChEBI" id="CHEBI:78442"/>
        <dbReference type="ChEBI" id="CHEBI:78531"/>
        <dbReference type="ChEBI" id="CHEBI:456215"/>
        <dbReference type="EC" id="6.1.1.20"/>
    </reaction>
</comment>
<accession>A0A0K1EMA6</accession>
<evidence type="ECO:0000256" key="6">
    <source>
        <dbReference type="ARBA" id="ARBA00022598"/>
    </source>
</evidence>
<evidence type="ECO:0000256" key="8">
    <source>
        <dbReference type="ARBA" id="ARBA00022741"/>
    </source>
</evidence>
<dbReference type="InterPro" id="IPR020825">
    <property type="entry name" value="Phe-tRNA_synthase-like_B3/B4"/>
</dbReference>
<dbReference type="Gene3D" id="2.40.50.140">
    <property type="entry name" value="Nucleic acid-binding proteins"/>
    <property type="match status" value="1"/>
</dbReference>
<evidence type="ECO:0000256" key="9">
    <source>
        <dbReference type="ARBA" id="ARBA00022840"/>
    </source>
</evidence>
<dbReference type="Pfam" id="PF03484">
    <property type="entry name" value="B5"/>
    <property type="match status" value="1"/>
</dbReference>
<evidence type="ECO:0000256" key="12">
    <source>
        <dbReference type="ARBA" id="ARBA00022917"/>
    </source>
</evidence>
<dbReference type="InterPro" id="IPR045864">
    <property type="entry name" value="aa-tRNA-synth_II/BPL/LPL"/>
</dbReference>
<dbReference type="PROSITE" id="PS50886">
    <property type="entry name" value="TRBD"/>
    <property type="match status" value="1"/>
</dbReference>
<dbReference type="RefSeq" id="WP_050433652.1">
    <property type="nucleotide sequence ID" value="NZ_CP012159.1"/>
</dbReference>
<dbReference type="PANTHER" id="PTHR10947">
    <property type="entry name" value="PHENYLALANYL-TRNA SYNTHETASE BETA CHAIN AND LEUCINE-RICH REPEAT-CONTAINING PROTEIN 47"/>
    <property type="match status" value="1"/>
</dbReference>
<evidence type="ECO:0000256" key="4">
    <source>
        <dbReference type="ARBA" id="ARBA00022490"/>
    </source>
</evidence>
<feature type="binding site" evidence="15">
    <location>
        <position position="480"/>
    </location>
    <ligand>
        <name>Mg(2+)</name>
        <dbReference type="ChEBI" id="CHEBI:18420"/>
        <note>shared with alpha subunit</note>
    </ligand>
</feature>
<dbReference type="GO" id="GO:0000049">
    <property type="term" value="F:tRNA binding"/>
    <property type="evidence" value="ECO:0007669"/>
    <property type="project" value="UniProtKB-UniRule"/>
</dbReference>
<dbReference type="Gene3D" id="3.30.930.10">
    <property type="entry name" value="Bira Bifunctional Protein, Domain 2"/>
    <property type="match status" value="1"/>
</dbReference>
<dbReference type="Proteomes" id="UP000067626">
    <property type="component" value="Chromosome"/>
</dbReference>
<dbReference type="EMBL" id="CP012159">
    <property type="protein sequence ID" value="AKT41946.1"/>
    <property type="molecule type" value="Genomic_DNA"/>
</dbReference>
<keyword evidence="7 15" id="KW-0479">Metal-binding</keyword>
<dbReference type="GO" id="GO:0005524">
    <property type="term" value="F:ATP binding"/>
    <property type="evidence" value="ECO:0007669"/>
    <property type="project" value="UniProtKB-UniRule"/>
</dbReference>
<feature type="binding site" evidence="15">
    <location>
        <position position="490"/>
    </location>
    <ligand>
        <name>Mg(2+)</name>
        <dbReference type="ChEBI" id="CHEBI:18420"/>
        <note>shared with alpha subunit</note>
    </ligand>
</feature>
<dbReference type="SUPFAM" id="SSF50249">
    <property type="entry name" value="Nucleic acid-binding proteins"/>
    <property type="match status" value="1"/>
</dbReference>
<evidence type="ECO:0000256" key="1">
    <source>
        <dbReference type="ARBA" id="ARBA00004496"/>
    </source>
</evidence>
<keyword evidence="5 16" id="KW-0820">tRNA-binding</keyword>
<evidence type="ECO:0000256" key="16">
    <source>
        <dbReference type="PROSITE-ProRule" id="PRU00209"/>
    </source>
</evidence>
<comment type="subcellular location">
    <subcellularLocation>
        <location evidence="1 15">Cytoplasm</location>
    </subcellularLocation>
</comment>
<dbReference type="GO" id="GO:0004826">
    <property type="term" value="F:phenylalanine-tRNA ligase activity"/>
    <property type="evidence" value="ECO:0007669"/>
    <property type="project" value="UniProtKB-UniRule"/>
</dbReference>
<dbReference type="CDD" id="cd02796">
    <property type="entry name" value="tRNA_bind_bactPheRS"/>
    <property type="match status" value="1"/>
</dbReference>
<comment type="cofactor">
    <cofactor evidence="15">
        <name>Mg(2+)</name>
        <dbReference type="ChEBI" id="CHEBI:18420"/>
    </cofactor>
    <text evidence="15">Binds 2 magnesium ions per tetramer.</text>
</comment>
<dbReference type="NCBIfam" id="TIGR00472">
    <property type="entry name" value="pheT_bact"/>
    <property type="match status" value="1"/>
</dbReference>
<dbReference type="CDD" id="cd00769">
    <property type="entry name" value="PheRS_beta_core"/>
    <property type="match status" value="1"/>
</dbReference>
<protein>
    <recommendedName>
        <fullName evidence="15">Phenylalanine--tRNA ligase beta subunit</fullName>
        <ecNumber evidence="15">6.1.1.20</ecNumber>
    </recommendedName>
    <alternativeName>
        <fullName evidence="15">Phenylalanyl-tRNA synthetase beta subunit</fullName>
        <shortName evidence="15">PheRS</shortName>
    </alternativeName>
</protein>
<evidence type="ECO:0000256" key="3">
    <source>
        <dbReference type="ARBA" id="ARBA00011209"/>
    </source>
</evidence>
<dbReference type="FunFam" id="3.50.40.10:FF:000001">
    <property type="entry name" value="Phenylalanine--tRNA ligase beta subunit"/>
    <property type="match status" value="1"/>
</dbReference>
<keyword evidence="4 15" id="KW-0963">Cytoplasm</keyword>
<dbReference type="KEGG" id="ccro:CMC5_061680"/>
<evidence type="ECO:0000256" key="2">
    <source>
        <dbReference type="ARBA" id="ARBA00008653"/>
    </source>
</evidence>
<dbReference type="InterPro" id="IPR041616">
    <property type="entry name" value="PheRS_beta_core"/>
</dbReference>
<dbReference type="InterPro" id="IPR036690">
    <property type="entry name" value="Fdx_antiC-bd_sf"/>
</dbReference>
<proteinExistence type="inferred from homology"/>
<evidence type="ECO:0000256" key="10">
    <source>
        <dbReference type="ARBA" id="ARBA00022842"/>
    </source>
</evidence>
<dbReference type="InterPro" id="IPR009061">
    <property type="entry name" value="DNA-bd_dom_put_sf"/>
</dbReference>
<keyword evidence="6 15" id="KW-0436">Ligase</keyword>
<dbReference type="Pfam" id="PF03147">
    <property type="entry name" value="FDX-ACB"/>
    <property type="match status" value="1"/>
</dbReference>
<reference evidence="20 21" key="1">
    <citation type="submission" date="2015-07" db="EMBL/GenBank/DDBJ databases">
        <title>Genome analysis of myxobacterium Chondromyces crocatus Cm c5 reveals a high potential for natural compound synthesis and the genetic basis for the loss of fruiting body formation.</title>
        <authorList>
            <person name="Zaburannyi N."/>
            <person name="Bunk B."/>
            <person name="Maier J."/>
            <person name="Overmann J."/>
            <person name="Mueller R."/>
        </authorList>
    </citation>
    <scope>NUCLEOTIDE SEQUENCE [LARGE SCALE GENOMIC DNA]</scope>
    <source>
        <strain evidence="20 21">Cm c5</strain>
    </source>
</reference>
<dbReference type="Gene3D" id="3.30.70.380">
    <property type="entry name" value="Ferrodoxin-fold anticodon-binding domain"/>
    <property type="match status" value="1"/>
</dbReference>
<dbReference type="PANTHER" id="PTHR10947:SF0">
    <property type="entry name" value="PHENYLALANINE--TRNA LIGASE BETA SUBUNIT"/>
    <property type="match status" value="1"/>
</dbReference>
<dbReference type="Pfam" id="PF03483">
    <property type="entry name" value="B3_4"/>
    <property type="match status" value="1"/>
</dbReference>
<keyword evidence="10 15" id="KW-0460">Magnesium</keyword>
<name>A0A0K1EMA6_CHOCO</name>
<dbReference type="SUPFAM" id="SSF46955">
    <property type="entry name" value="Putative DNA-binding domain"/>
    <property type="match status" value="1"/>
</dbReference>
<keyword evidence="13 15" id="KW-0030">Aminoacyl-tRNA synthetase</keyword>
<evidence type="ECO:0000256" key="14">
    <source>
        <dbReference type="ARBA" id="ARBA00049255"/>
    </source>
</evidence>
<keyword evidence="11 16" id="KW-0694">RNA-binding</keyword>
<dbReference type="HAMAP" id="MF_00283">
    <property type="entry name" value="Phe_tRNA_synth_beta1"/>
    <property type="match status" value="1"/>
</dbReference>
<dbReference type="InterPro" id="IPR005147">
    <property type="entry name" value="tRNA_synthase_B5-dom"/>
</dbReference>
<dbReference type="GO" id="GO:0000287">
    <property type="term" value="F:magnesium ion binding"/>
    <property type="evidence" value="ECO:0007669"/>
    <property type="project" value="UniProtKB-UniRule"/>
</dbReference>
<gene>
    <name evidence="15 20" type="primary">pheT</name>
    <name evidence="20" type="ORF">CMC5_061680</name>
</gene>
<dbReference type="SMART" id="SM00874">
    <property type="entry name" value="B5"/>
    <property type="match status" value="1"/>
</dbReference>
<dbReference type="SMART" id="SM00896">
    <property type="entry name" value="FDX-ACB"/>
    <property type="match status" value="1"/>
</dbReference>
<dbReference type="PROSITE" id="PS51483">
    <property type="entry name" value="B5"/>
    <property type="match status" value="1"/>
</dbReference>
<dbReference type="PROSITE" id="PS51447">
    <property type="entry name" value="FDX_ACB"/>
    <property type="match status" value="1"/>
</dbReference>
<dbReference type="InterPro" id="IPR002547">
    <property type="entry name" value="tRNA-bd_dom"/>
</dbReference>
<dbReference type="GO" id="GO:0009328">
    <property type="term" value="C:phenylalanine-tRNA ligase complex"/>
    <property type="evidence" value="ECO:0007669"/>
    <property type="project" value="TreeGrafter"/>
</dbReference>
<dbReference type="InterPro" id="IPR005146">
    <property type="entry name" value="B3/B4_tRNA-bd"/>
</dbReference>
<keyword evidence="21" id="KW-1185">Reference proteome</keyword>
<sequence>MKASHAWISSLVPGLDASPAELAARFTQAGLEVEALTEFGAGTEKVIVAQVVKLEPHPSRAKLRLVTVDRGDGVEQRLVCGAPNVPDPGGLVALAPLGATLPAVGITLTPREIGGVVSEGMLCSEVELGLSSGGKEGGEDPGILILEPGSATPGTPLRTALPGCHDTILEIGLTPNRPDGLGHVGLAREAAALYGLSFDMPRPGAPERIAEGDVLSRRFAVDVQDPEGCPWYGAAMVVDVAVGPSPSWLRYRLESLGIRSISNIVDITNLLLLEYGHPTHAFDADRIRGGRLVVRRAHAGEALKTLDGVARKLEADDLVIADGEAAVALAGVMGGAGSEIDATTHNVLLECAYFAPRVVRRASRRHGIHSEASHRFERGVDPGDTPDVLARAVELLTQLGGGKAVPGVMLEGPGPGARRSIRLRSERMNQLLGTRVPFGEALEILKRLGCMPRTQDPTLGSSDMPRSPYAEVLAPSHRPDLNIEADLIEEVVRVRGLDTVPTVLPAIRPQPPRGAGKLEGRFQHVAAELGLSEAITFSFISPKDVTALGLPDEGLRLMNPLSEDRSVMRTTLLPGLLEVLRRARRRGVPDVQMFTVGAKILPVGGAALPDEIPSFAAVLAGFRRPTLAPAVPLDIYDAKGVAVELLERVTRRTVDIDHQPAEKRVPYLHPRGAAQLFIDGTPVGTFGLLHPDVVDALDLGGAAFVIEVDIRAVEAIGQRTPHFRGLPMLPAATRDIALVVHDDVSAGAVGDAIREAAGDLCESVALFDLYRGANITADHRSLAFHVVYRDPLTVTNPEKARTLTDQEVDARHAAVVKSVNERFGAVLRG</sequence>
<feature type="domain" description="B5" evidence="19">
    <location>
        <begin position="416"/>
        <end position="502"/>
    </location>
</feature>
<evidence type="ECO:0000256" key="11">
    <source>
        <dbReference type="ARBA" id="ARBA00022884"/>
    </source>
</evidence>
<dbReference type="Pfam" id="PF01588">
    <property type="entry name" value="tRNA_bind"/>
    <property type="match status" value="1"/>
</dbReference>
<dbReference type="EC" id="6.1.1.20" evidence="15"/>
<dbReference type="GO" id="GO:0006432">
    <property type="term" value="P:phenylalanyl-tRNA aminoacylation"/>
    <property type="evidence" value="ECO:0007669"/>
    <property type="project" value="UniProtKB-UniRule"/>
</dbReference>
<evidence type="ECO:0000313" key="20">
    <source>
        <dbReference type="EMBL" id="AKT41946.1"/>
    </source>
</evidence>
<feature type="binding site" evidence="15">
    <location>
        <position position="489"/>
    </location>
    <ligand>
        <name>Mg(2+)</name>
        <dbReference type="ChEBI" id="CHEBI:18420"/>
        <note>shared with alpha subunit</note>
    </ligand>
</feature>
<evidence type="ECO:0000256" key="5">
    <source>
        <dbReference type="ARBA" id="ARBA00022555"/>
    </source>
</evidence>